<feature type="transmembrane region" description="Helical" evidence="1">
    <location>
        <begin position="7"/>
        <end position="28"/>
    </location>
</feature>
<comment type="caution">
    <text evidence="2">The sequence shown here is derived from an EMBL/GenBank/DDBJ whole genome shotgun (WGS) entry which is preliminary data.</text>
</comment>
<dbReference type="AlphaFoldDB" id="A0A3D9GPV0"/>
<evidence type="ECO:0000256" key="1">
    <source>
        <dbReference type="SAM" id="Phobius"/>
    </source>
</evidence>
<dbReference type="EMBL" id="QRDV01000011">
    <property type="protein sequence ID" value="RED38243.1"/>
    <property type="molecule type" value="Genomic_DNA"/>
</dbReference>
<protein>
    <submittedName>
        <fullName evidence="2">Uncharacterized protein</fullName>
    </submittedName>
</protein>
<organism evidence="2 3">
    <name type="scientific">Winogradskyella eximia</name>
    <dbReference type="NCBI Taxonomy" id="262006"/>
    <lineage>
        <taxon>Bacteria</taxon>
        <taxon>Pseudomonadati</taxon>
        <taxon>Bacteroidota</taxon>
        <taxon>Flavobacteriia</taxon>
        <taxon>Flavobacteriales</taxon>
        <taxon>Flavobacteriaceae</taxon>
        <taxon>Winogradskyella</taxon>
    </lineage>
</organism>
<keyword evidence="1" id="KW-0812">Transmembrane</keyword>
<gene>
    <name evidence="2" type="ORF">DFQ10_11164</name>
</gene>
<dbReference type="OrthoDB" id="1238943at2"/>
<dbReference type="RefSeq" id="WP_147299251.1">
    <property type="nucleotide sequence ID" value="NZ_QRDV01000011.1"/>
</dbReference>
<dbReference type="Proteomes" id="UP000256980">
    <property type="component" value="Unassembled WGS sequence"/>
</dbReference>
<keyword evidence="3" id="KW-1185">Reference proteome</keyword>
<keyword evidence="1" id="KW-1133">Transmembrane helix</keyword>
<evidence type="ECO:0000313" key="2">
    <source>
        <dbReference type="EMBL" id="RED38243.1"/>
    </source>
</evidence>
<reference evidence="2 3" key="1">
    <citation type="submission" date="2018-07" db="EMBL/GenBank/DDBJ databases">
        <title>Genomic Encyclopedia of Type Strains, Phase III (KMG-III): the genomes of soil and plant-associated and newly described type strains.</title>
        <authorList>
            <person name="Whitman W."/>
        </authorList>
    </citation>
    <scope>NUCLEOTIDE SEQUENCE [LARGE SCALE GENOMIC DNA]</scope>
    <source>
        <strain evidence="2 3">CECT 7946</strain>
    </source>
</reference>
<accession>A0A3D9GPV0</accession>
<name>A0A3D9GPV0_9FLAO</name>
<keyword evidence="1" id="KW-0472">Membrane</keyword>
<evidence type="ECO:0000313" key="3">
    <source>
        <dbReference type="Proteomes" id="UP000256980"/>
    </source>
</evidence>
<proteinExistence type="predicted"/>
<sequence>MNKRTKTFLIVIAIIVIVFSAFVLNFIMTIAGPINRLNNANKNDLYNIERIRKLPDLFGVIVTDETVINPLSKSSSSLYSLKVGGKQKTSGGGSKGISGSSGFQEYIFHDCIIGYPSDTKLLVDGKLYPINFKKAVLTKVGNKVEEKKGIIVKDYEIYNTTYGYLSIGNSMNYEYYDSIRSAMKQRIKQLKGRHKVIDLYLSNKNHKVDILILREYKFNAGDTIIFKGKIENNEIVSLF</sequence>